<keyword evidence="4 9" id="KW-0862">Zinc</keyword>
<dbReference type="PANTHER" id="PTHR46527:SF1">
    <property type="entry name" value="NUCLEOPORIN NUP42"/>
    <property type="match status" value="1"/>
</dbReference>
<evidence type="ECO:0000256" key="5">
    <source>
        <dbReference type="ARBA" id="ARBA00023242"/>
    </source>
</evidence>
<dbReference type="Pfam" id="PF18044">
    <property type="entry name" value="zf-CCCH_4"/>
    <property type="match status" value="1"/>
</dbReference>
<dbReference type="GO" id="GO:0008270">
    <property type="term" value="F:zinc ion binding"/>
    <property type="evidence" value="ECO:0007669"/>
    <property type="project" value="UniProtKB-KW"/>
</dbReference>
<accession>A0A087TIB0</accession>
<dbReference type="OrthoDB" id="20729at2759"/>
<protein>
    <recommendedName>
        <fullName evidence="7">Nucleoporin NUP42</fullName>
    </recommendedName>
    <alternativeName>
        <fullName evidence="8">Nucleoporin-like protein 2</fullName>
    </alternativeName>
</protein>
<dbReference type="SUPFAM" id="SSF90229">
    <property type="entry name" value="CCCH zinc finger"/>
    <property type="match status" value="1"/>
</dbReference>
<dbReference type="GO" id="GO:0031965">
    <property type="term" value="C:nuclear membrane"/>
    <property type="evidence" value="ECO:0007669"/>
    <property type="project" value="UniProtKB-SubCell"/>
</dbReference>
<dbReference type="STRING" id="407821.A0A087TIB0"/>
<evidence type="ECO:0000256" key="9">
    <source>
        <dbReference type="PROSITE-ProRule" id="PRU00723"/>
    </source>
</evidence>
<evidence type="ECO:0000256" key="2">
    <source>
        <dbReference type="ARBA" id="ARBA00022723"/>
    </source>
</evidence>
<proteinExistence type="predicted"/>
<feature type="compositionally biased region" description="Polar residues" evidence="10">
    <location>
        <begin position="99"/>
        <end position="122"/>
    </location>
</feature>
<comment type="subcellular location">
    <subcellularLocation>
        <location evidence="1">Nucleus membrane</location>
        <topology evidence="1">Peripheral membrane protein</topology>
        <orientation evidence="1">Cytoplasmic side</orientation>
    </subcellularLocation>
</comment>
<sequence>MVVCRYYLQGICRFGDRCRFEHPEPDDSFNKYEYQNRQSYDTQNQAIPRQQRSSRYDQHFNQTQNFESFNRYGQNQRYNSPNRYDTNQRYVSPDRYVQRYSSPTFVQNERYNSPDKYSSNNYDHSRRHDTDRYGLQSTQAYRSWNNQNYAADKTNEEVPYRRQNNLSNDGSYIAGRQNNYRWVSDDYKKKLETTKQFSSEKESGYQYSSTPKSGVSFSFKVPDSELKRTVISETDPIYAEMLKEDATAWELGKSWPFSCYFPFPDKPGFPGFTDISPEELRYEAYKAKENNSFDSYVQTVANAIHNIKLKRDALKVPSLQLFDVLRKIKKGEDLCADTSNAFSSVLNNANSTESMIAESIPPASNTSVISSFSFKMPTEVDSSSKMSASNFNLPSDMSTIHVSSPQEIESTIYTLLEKLTDEEKEQFSASTFTLGKIPTNP</sequence>
<evidence type="ECO:0000256" key="3">
    <source>
        <dbReference type="ARBA" id="ARBA00022771"/>
    </source>
</evidence>
<feature type="zinc finger region" description="C3H1-type" evidence="9">
    <location>
        <begin position="1"/>
        <end position="25"/>
    </location>
</feature>
<feature type="domain" description="C3H1-type" evidence="11">
    <location>
        <begin position="1"/>
        <end position="25"/>
    </location>
</feature>
<evidence type="ECO:0000313" key="13">
    <source>
        <dbReference type="Proteomes" id="UP000054359"/>
    </source>
</evidence>
<feature type="non-terminal residue" evidence="12">
    <location>
        <position position="441"/>
    </location>
</feature>
<dbReference type="InterPro" id="IPR051767">
    <property type="entry name" value="Nucleoporin_NUP42"/>
</dbReference>
<gene>
    <name evidence="12" type="ORF">X975_26988</name>
</gene>
<feature type="compositionally biased region" description="Polar residues" evidence="10">
    <location>
        <begin position="70"/>
        <end position="90"/>
    </location>
</feature>
<dbReference type="InterPro" id="IPR000571">
    <property type="entry name" value="Znf_CCCH"/>
</dbReference>
<name>A0A087TIB0_STEMI</name>
<dbReference type="InterPro" id="IPR041367">
    <property type="entry name" value="Znf-CCCH_4"/>
</dbReference>
<keyword evidence="2 9" id="KW-0479">Metal-binding</keyword>
<evidence type="ECO:0000256" key="7">
    <source>
        <dbReference type="ARBA" id="ARBA00039886"/>
    </source>
</evidence>
<organism evidence="12 13">
    <name type="scientific">Stegodyphus mimosarum</name>
    <name type="common">African social velvet spider</name>
    <dbReference type="NCBI Taxonomy" id="407821"/>
    <lineage>
        <taxon>Eukaryota</taxon>
        <taxon>Metazoa</taxon>
        <taxon>Ecdysozoa</taxon>
        <taxon>Arthropoda</taxon>
        <taxon>Chelicerata</taxon>
        <taxon>Arachnida</taxon>
        <taxon>Araneae</taxon>
        <taxon>Araneomorphae</taxon>
        <taxon>Entelegynae</taxon>
        <taxon>Eresoidea</taxon>
        <taxon>Eresidae</taxon>
        <taxon>Stegodyphus</taxon>
    </lineage>
</organism>
<evidence type="ECO:0000256" key="10">
    <source>
        <dbReference type="SAM" id="MobiDB-lite"/>
    </source>
</evidence>
<keyword evidence="3 9" id="KW-0863">Zinc-finger</keyword>
<evidence type="ECO:0000259" key="11">
    <source>
        <dbReference type="PROSITE" id="PS50103"/>
    </source>
</evidence>
<keyword evidence="13" id="KW-1185">Reference proteome</keyword>
<dbReference type="InterPro" id="IPR036855">
    <property type="entry name" value="Znf_CCCH_sf"/>
</dbReference>
<dbReference type="PANTHER" id="PTHR46527">
    <property type="entry name" value="NUCLEOPORIN-LIKE PROTEIN 2"/>
    <property type="match status" value="1"/>
</dbReference>
<evidence type="ECO:0000256" key="4">
    <source>
        <dbReference type="ARBA" id="ARBA00022833"/>
    </source>
</evidence>
<evidence type="ECO:0000256" key="8">
    <source>
        <dbReference type="ARBA" id="ARBA00042384"/>
    </source>
</evidence>
<dbReference type="Gene3D" id="4.10.1000.10">
    <property type="entry name" value="Zinc finger, CCCH-type"/>
    <property type="match status" value="1"/>
</dbReference>
<reference evidence="12 13" key="1">
    <citation type="submission" date="2013-11" db="EMBL/GenBank/DDBJ databases">
        <title>Genome sequencing of Stegodyphus mimosarum.</title>
        <authorList>
            <person name="Bechsgaard J."/>
        </authorList>
    </citation>
    <scope>NUCLEOTIDE SEQUENCE [LARGE SCALE GENOMIC DNA]</scope>
</reference>
<dbReference type="SMART" id="SM00356">
    <property type="entry name" value="ZnF_C3H1"/>
    <property type="match status" value="1"/>
</dbReference>
<dbReference type="AlphaFoldDB" id="A0A087TIB0"/>
<comment type="function">
    <text evidence="6">Required for the export of mRNAs containing poly(A) tails from the nucleus into the cytoplasm.</text>
</comment>
<dbReference type="OMA" id="PPDVRNC"/>
<evidence type="ECO:0000313" key="12">
    <source>
        <dbReference type="EMBL" id="KFM64849.1"/>
    </source>
</evidence>
<feature type="region of interest" description="Disordered" evidence="10">
    <location>
        <begin position="70"/>
        <end position="128"/>
    </location>
</feature>
<keyword evidence="5" id="KW-0539">Nucleus</keyword>
<dbReference type="Proteomes" id="UP000054359">
    <property type="component" value="Unassembled WGS sequence"/>
</dbReference>
<dbReference type="PROSITE" id="PS50103">
    <property type="entry name" value="ZF_C3H1"/>
    <property type="match status" value="1"/>
</dbReference>
<evidence type="ECO:0000256" key="6">
    <source>
        <dbReference type="ARBA" id="ARBA00037262"/>
    </source>
</evidence>
<dbReference type="EMBL" id="KK115336">
    <property type="protein sequence ID" value="KFM64849.1"/>
    <property type="molecule type" value="Genomic_DNA"/>
</dbReference>
<evidence type="ECO:0000256" key="1">
    <source>
        <dbReference type="ARBA" id="ARBA00004335"/>
    </source>
</evidence>